<evidence type="ECO:0000256" key="1">
    <source>
        <dbReference type="SAM" id="MobiDB-lite"/>
    </source>
</evidence>
<organism evidence="2 3">
    <name type="scientific">Schinkia azotoformans LMG 9581</name>
    <dbReference type="NCBI Taxonomy" id="1131731"/>
    <lineage>
        <taxon>Bacteria</taxon>
        <taxon>Bacillati</taxon>
        <taxon>Bacillota</taxon>
        <taxon>Bacilli</taxon>
        <taxon>Bacillales</taxon>
        <taxon>Bacillaceae</taxon>
        <taxon>Calidifontibacillus/Schinkia group</taxon>
        <taxon>Schinkia</taxon>
    </lineage>
</organism>
<dbReference type="Proteomes" id="UP000006315">
    <property type="component" value="Unassembled WGS sequence"/>
</dbReference>
<evidence type="ECO:0000313" key="2">
    <source>
        <dbReference type="EMBL" id="EKN71239.1"/>
    </source>
</evidence>
<proteinExistence type="predicted"/>
<keyword evidence="3" id="KW-1185">Reference proteome</keyword>
<feature type="compositionally biased region" description="Basic and acidic residues" evidence="1">
    <location>
        <begin position="1"/>
        <end position="42"/>
    </location>
</feature>
<accession>K6DS95</accession>
<dbReference type="RefSeq" id="WP_003329153.1">
    <property type="nucleotide sequence ID" value="NZ_AJLR01000002.1"/>
</dbReference>
<evidence type="ECO:0000313" key="3">
    <source>
        <dbReference type="Proteomes" id="UP000006315"/>
    </source>
</evidence>
<gene>
    <name evidence="2" type="ORF">BAZO_00010</name>
</gene>
<feature type="non-terminal residue" evidence="2">
    <location>
        <position position="1"/>
    </location>
</feature>
<comment type="caution">
    <text evidence="2">The sequence shown here is derived from an EMBL/GenBank/DDBJ whole genome shotgun (WGS) entry which is preliminary data.</text>
</comment>
<dbReference type="AlphaFoldDB" id="K6DS95"/>
<reference evidence="2 3" key="1">
    <citation type="journal article" date="2012" name="Front. Microbiol.">
        <title>Redundancy and modularity in membrane-associated dissimilatory nitrate reduction in Bacillus.</title>
        <authorList>
            <person name="Heylen K."/>
            <person name="Keltjens J."/>
        </authorList>
    </citation>
    <scope>NUCLEOTIDE SEQUENCE [LARGE SCALE GENOMIC DNA]</scope>
    <source>
        <strain evidence="2 3">LMG 9581</strain>
    </source>
</reference>
<protein>
    <submittedName>
        <fullName evidence="2">Uncharacterized protein</fullName>
    </submittedName>
</protein>
<sequence length="127" mass="14510">SALTNEDKNQTVDKQSTKEPSNKTTIEDKSDKSLEGVEKVDDSLSNLPTEVEKENDGFHVNVYYNANLRIPEFTLELWSLEDKLLSSVKANASNYNNDRDRYELVLNYNGYKEGDQLAVFVRRQVSS</sequence>
<name>K6DS95_SCHAZ</name>
<dbReference type="EMBL" id="AJLR01000002">
    <property type="protein sequence ID" value="EKN71239.1"/>
    <property type="molecule type" value="Genomic_DNA"/>
</dbReference>
<feature type="region of interest" description="Disordered" evidence="1">
    <location>
        <begin position="1"/>
        <end position="48"/>
    </location>
</feature>